<evidence type="ECO:0000256" key="1">
    <source>
        <dbReference type="ARBA" id="ARBA00022821"/>
    </source>
</evidence>
<keyword evidence="3" id="KW-1185">Reference proteome</keyword>
<keyword evidence="1" id="KW-0611">Plant defense</keyword>
<accession>A0ABR2A901</accession>
<dbReference type="Proteomes" id="UP001396334">
    <property type="component" value="Unassembled WGS sequence"/>
</dbReference>
<dbReference type="EMBL" id="JBBPBN010000314">
    <property type="protein sequence ID" value="KAK8489418.1"/>
    <property type="molecule type" value="Genomic_DNA"/>
</dbReference>
<comment type="caution">
    <text evidence="2">The sequence shown here is derived from an EMBL/GenBank/DDBJ whole genome shotgun (WGS) entry which is preliminary data.</text>
</comment>
<dbReference type="InterPro" id="IPR032675">
    <property type="entry name" value="LRR_dom_sf"/>
</dbReference>
<dbReference type="Gene3D" id="3.80.10.10">
    <property type="entry name" value="Ribonuclease Inhibitor"/>
    <property type="match status" value="2"/>
</dbReference>
<gene>
    <name evidence="2" type="ORF">V6N11_063571</name>
</gene>
<protein>
    <submittedName>
        <fullName evidence="2">Uncharacterized protein</fullName>
    </submittedName>
</protein>
<dbReference type="PANTHER" id="PTHR36766">
    <property type="entry name" value="PLANT BROAD-SPECTRUM MILDEW RESISTANCE PROTEIN RPW8"/>
    <property type="match status" value="1"/>
</dbReference>
<sequence length="231" mass="26245">MWDCRNLECLSVDKELQNELTSLDAMEIKYCPKLRSFLEEDEFRAPNLTSLVFFDCGSLKSLQRIQTFESLQSLYIIKCPALDSIPMEALPSGLIILCISYCDKVTPHKGWKLDKLHSVVHFEIEGECRKLESFPEEGLLPRNLNSLRISGLLNLTSLDMEGLQKLTSLQTLEISSCDKLNSLPEHKFPSSLSSLSITDCSLLNPKLRNRRGKEWLKIAHIPSISLDEDSE</sequence>
<dbReference type="PANTHER" id="PTHR36766:SF40">
    <property type="entry name" value="DISEASE RESISTANCE PROTEIN RGA3"/>
    <property type="match status" value="1"/>
</dbReference>
<dbReference type="SUPFAM" id="SSF52058">
    <property type="entry name" value="L domain-like"/>
    <property type="match status" value="1"/>
</dbReference>
<reference evidence="2 3" key="1">
    <citation type="journal article" date="2024" name="G3 (Bethesda)">
        <title>Genome assembly of Hibiscus sabdariffa L. provides insights into metabolisms of medicinal natural products.</title>
        <authorList>
            <person name="Kim T."/>
        </authorList>
    </citation>
    <scope>NUCLEOTIDE SEQUENCE [LARGE SCALE GENOMIC DNA]</scope>
    <source>
        <strain evidence="2">TK-2024</strain>
        <tissue evidence="2">Old leaves</tissue>
    </source>
</reference>
<organism evidence="2 3">
    <name type="scientific">Hibiscus sabdariffa</name>
    <name type="common">roselle</name>
    <dbReference type="NCBI Taxonomy" id="183260"/>
    <lineage>
        <taxon>Eukaryota</taxon>
        <taxon>Viridiplantae</taxon>
        <taxon>Streptophyta</taxon>
        <taxon>Embryophyta</taxon>
        <taxon>Tracheophyta</taxon>
        <taxon>Spermatophyta</taxon>
        <taxon>Magnoliopsida</taxon>
        <taxon>eudicotyledons</taxon>
        <taxon>Gunneridae</taxon>
        <taxon>Pentapetalae</taxon>
        <taxon>rosids</taxon>
        <taxon>malvids</taxon>
        <taxon>Malvales</taxon>
        <taxon>Malvaceae</taxon>
        <taxon>Malvoideae</taxon>
        <taxon>Hibiscus</taxon>
    </lineage>
</organism>
<evidence type="ECO:0000313" key="2">
    <source>
        <dbReference type="EMBL" id="KAK8489418.1"/>
    </source>
</evidence>
<evidence type="ECO:0000313" key="3">
    <source>
        <dbReference type="Proteomes" id="UP001396334"/>
    </source>
</evidence>
<name>A0ABR2A901_9ROSI</name>
<proteinExistence type="predicted"/>